<dbReference type="OrthoDB" id="187617at2759"/>
<dbReference type="SMART" id="SM00456">
    <property type="entry name" value="WW"/>
    <property type="match status" value="2"/>
</dbReference>
<keyword evidence="3" id="KW-0677">Repeat</keyword>
<dbReference type="GO" id="GO:0003723">
    <property type="term" value="F:RNA binding"/>
    <property type="evidence" value="ECO:0007669"/>
    <property type="project" value="TreeGrafter"/>
</dbReference>
<dbReference type="SMART" id="SM00441">
    <property type="entry name" value="FF"/>
    <property type="match status" value="4"/>
</dbReference>
<evidence type="ECO:0000259" key="9">
    <source>
        <dbReference type="PROSITE" id="PS51676"/>
    </source>
</evidence>
<dbReference type="InterPro" id="IPR036020">
    <property type="entry name" value="WW_dom_sf"/>
</dbReference>
<dbReference type="GO" id="GO:0045292">
    <property type="term" value="P:mRNA cis splicing, via spliceosome"/>
    <property type="evidence" value="ECO:0007669"/>
    <property type="project" value="InterPro"/>
</dbReference>
<dbReference type="EMBL" id="AWGJ01000010">
    <property type="protein sequence ID" value="ODN75123.1"/>
    <property type="molecule type" value="Genomic_DNA"/>
</dbReference>
<dbReference type="SUPFAM" id="SSF51045">
    <property type="entry name" value="WW domain"/>
    <property type="match status" value="2"/>
</dbReference>
<dbReference type="GeneID" id="30157642"/>
<evidence type="ECO:0000313" key="11">
    <source>
        <dbReference type="Proteomes" id="UP000094065"/>
    </source>
</evidence>
<sequence length="715" mass="84263">MSDNRSLWSEYKNAEGRVYWSHATTKQSVWEKPDELKTPFEKALAKTQWKQYTSKNRPYYVNSVTKETKWDLPAELVTLKAQVEAEEARKNEREARREKGESLSPSPSPRRMSRSPTPEDIRELRASAASAIAIYKQDTPQTASPAAKVDTPIATKPQEDLLPIVMPTGGFQTKHEAEIAFTYLLKREGVNETWTWDQVMRKIVLDPLYNALETLAEKKGVFEKFTNGILEERRAAKEARISRFRPIFTKLFTKSNAIKSYSTLKTADRVFAKDKYWKEALPEEKRLILEEYADKLRREEEVAERELKEYNIRTLKSLIPTLSITVSTRWRAAHDLIISSPAFRADPSLQQASVLDMIKVYEDYAYKLEQEHKEESRKLRIEDVRRARKAREGFKALLKEMEERGDLKRTSKWRETYGIIKGDPRYEALLGLPGSSPLELWMDAIDDLSEEVSRAAEKIEYALGKAGKEFKKETTWEELEGWCHETHMDQQISERLRKEVFSLLQSRAKQQEEEELRKAERRQRHRIDDLRYALRKVDAINIDMSYEQALPHIKDVAEFKAMESEEEKQLGWEKFVRRQKEKLAEGESSTHHRSDRDHRDRRDRDRDYRSDRDRAYYKTDRMDVDPRERDDGSRGARRDDRDRDRDRRDRGGRDRERDDRDRRDREYGREKARDKRVGLEDDHRDPKRRRLSSVSSVAAPAAKKDRPEEVEEGEI</sequence>
<evidence type="ECO:0008006" key="12">
    <source>
        <dbReference type="Google" id="ProtNLM"/>
    </source>
</evidence>
<comment type="caution">
    <text evidence="10">The sequence shown here is derived from an EMBL/GenBank/DDBJ whole genome shotgun (WGS) entry which is preliminary data.</text>
</comment>
<comment type="subcellular location">
    <subcellularLocation>
        <location evidence="1">Nucleus</location>
    </subcellularLocation>
</comment>
<feature type="region of interest" description="Disordered" evidence="7">
    <location>
        <begin position="581"/>
        <end position="715"/>
    </location>
</feature>
<name>A0A1E3HFI6_9TREE</name>
<evidence type="ECO:0000256" key="6">
    <source>
        <dbReference type="SAM" id="Coils"/>
    </source>
</evidence>
<dbReference type="SUPFAM" id="SSF81698">
    <property type="entry name" value="FF domain"/>
    <property type="match status" value="4"/>
</dbReference>
<dbReference type="InterPro" id="IPR002713">
    <property type="entry name" value="FF_domain"/>
</dbReference>
<evidence type="ECO:0000256" key="3">
    <source>
        <dbReference type="ARBA" id="ARBA00022737"/>
    </source>
</evidence>
<dbReference type="PROSITE" id="PS50020">
    <property type="entry name" value="WW_DOMAIN_2"/>
    <property type="match status" value="2"/>
</dbReference>
<organism evidence="10 11">
    <name type="scientific">Cryptococcus amylolentus CBS 6039</name>
    <dbReference type="NCBI Taxonomy" id="1295533"/>
    <lineage>
        <taxon>Eukaryota</taxon>
        <taxon>Fungi</taxon>
        <taxon>Dikarya</taxon>
        <taxon>Basidiomycota</taxon>
        <taxon>Agaricomycotina</taxon>
        <taxon>Tremellomycetes</taxon>
        <taxon>Tremellales</taxon>
        <taxon>Cryptococcaceae</taxon>
        <taxon>Cryptococcus</taxon>
    </lineage>
</organism>
<dbReference type="PROSITE" id="PS51676">
    <property type="entry name" value="FF"/>
    <property type="match status" value="1"/>
</dbReference>
<dbReference type="CDD" id="cd00201">
    <property type="entry name" value="WW"/>
    <property type="match status" value="2"/>
</dbReference>
<reference evidence="10 11" key="1">
    <citation type="submission" date="2016-06" db="EMBL/GenBank/DDBJ databases">
        <title>Evolution of pathogenesis and genome organization in the Tremellales.</title>
        <authorList>
            <person name="Cuomo C."/>
            <person name="Litvintseva A."/>
            <person name="Heitman J."/>
            <person name="Chen Y."/>
            <person name="Sun S."/>
            <person name="Springer D."/>
            <person name="Dromer F."/>
            <person name="Young S."/>
            <person name="Zeng Q."/>
            <person name="Chapman S."/>
            <person name="Gujja S."/>
            <person name="Saif S."/>
            <person name="Birren B."/>
        </authorList>
    </citation>
    <scope>NUCLEOTIDE SEQUENCE [LARGE SCALE GENOMIC DNA]</scope>
    <source>
        <strain evidence="10 11">CBS 6039</strain>
    </source>
</reference>
<feature type="compositionally biased region" description="Basic and acidic residues" evidence="7">
    <location>
        <begin position="86"/>
        <end position="101"/>
    </location>
</feature>
<dbReference type="InterPro" id="IPR036517">
    <property type="entry name" value="FF_domain_sf"/>
</dbReference>
<dbReference type="FunFam" id="1.10.10.440:FF:000036">
    <property type="entry name" value="Pre-mRNA-processing factor 40"/>
    <property type="match status" value="1"/>
</dbReference>
<keyword evidence="4" id="KW-0508">mRNA splicing</keyword>
<dbReference type="FunFam" id="2.20.70.10:FF:000107">
    <property type="entry name" value="Chromosome 19, whole genome shotgun sequence"/>
    <property type="match status" value="1"/>
</dbReference>
<dbReference type="RefSeq" id="XP_018990773.1">
    <property type="nucleotide sequence ID" value="XM_019140798.1"/>
</dbReference>
<dbReference type="PANTHER" id="PTHR11864:SF0">
    <property type="entry name" value="PRP40 PRE-MRNA PROCESSING FACTOR 40 HOMOLOG A (YEAST)"/>
    <property type="match status" value="1"/>
</dbReference>
<keyword evidence="11" id="KW-1185">Reference proteome</keyword>
<protein>
    <recommendedName>
        <fullName evidence="12">Pre-mRNA-processing factor 40</fullName>
    </recommendedName>
</protein>
<dbReference type="Proteomes" id="UP000094065">
    <property type="component" value="Unassembled WGS sequence"/>
</dbReference>
<dbReference type="GO" id="GO:0005685">
    <property type="term" value="C:U1 snRNP"/>
    <property type="evidence" value="ECO:0007669"/>
    <property type="project" value="TreeGrafter"/>
</dbReference>
<dbReference type="Gene3D" id="2.20.70.10">
    <property type="match status" value="2"/>
</dbReference>
<dbReference type="AlphaFoldDB" id="A0A1E3HFI6"/>
<feature type="region of interest" description="Disordered" evidence="7">
    <location>
        <begin position="86"/>
        <end position="119"/>
    </location>
</feature>
<dbReference type="InterPro" id="IPR039726">
    <property type="entry name" value="Prp40-like"/>
</dbReference>
<dbReference type="GO" id="GO:0071004">
    <property type="term" value="C:U2-type prespliceosome"/>
    <property type="evidence" value="ECO:0007669"/>
    <property type="project" value="TreeGrafter"/>
</dbReference>
<dbReference type="Gene3D" id="1.10.10.440">
    <property type="entry name" value="FF domain"/>
    <property type="match status" value="3"/>
</dbReference>
<evidence type="ECO:0000256" key="7">
    <source>
        <dbReference type="SAM" id="MobiDB-lite"/>
    </source>
</evidence>
<dbReference type="Pfam" id="PF01846">
    <property type="entry name" value="FF"/>
    <property type="match status" value="2"/>
</dbReference>
<dbReference type="STRING" id="1295533.A0A1E3HFI6"/>
<proteinExistence type="predicted"/>
<accession>A0A1E3HFI6</accession>
<dbReference type="PANTHER" id="PTHR11864">
    <property type="entry name" value="PRE-MRNA-PROCESSING PROTEIN PRP40"/>
    <property type="match status" value="1"/>
</dbReference>
<dbReference type="InterPro" id="IPR001202">
    <property type="entry name" value="WW_dom"/>
</dbReference>
<feature type="domain" description="WW" evidence="8">
    <location>
        <begin position="8"/>
        <end position="35"/>
    </location>
</feature>
<keyword evidence="5" id="KW-0539">Nucleus</keyword>
<evidence type="ECO:0000256" key="1">
    <source>
        <dbReference type="ARBA" id="ARBA00004123"/>
    </source>
</evidence>
<dbReference type="FunFam" id="1.10.10.440:FF:000013">
    <property type="entry name" value="pre-mRNA-processing protein 40A isoform X1"/>
    <property type="match status" value="1"/>
</dbReference>
<feature type="compositionally biased region" description="Basic and acidic residues" evidence="7">
    <location>
        <begin position="581"/>
        <end position="685"/>
    </location>
</feature>
<evidence type="ECO:0000256" key="4">
    <source>
        <dbReference type="ARBA" id="ARBA00023187"/>
    </source>
</evidence>
<evidence type="ECO:0000259" key="8">
    <source>
        <dbReference type="PROSITE" id="PS50020"/>
    </source>
</evidence>
<gene>
    <name evidence="10" type="ORF">L202_06333</name>
</gene>
<evidence type="ECO:0000256" key="2">
    <source>
        <dbReference type="ARBA" id="ARBA00022664"/>
    </source>
</evidence>
<evidence type="ECO:0000313" key="10">
    <source>
        <dbReference type="EMBL" id="ODN75123.1"/>
    </source>
</evidence>
<keyword evidence="6" id="KW-0175">Coiled coil</keyword>
<feature type="domain" description="FF" evidence="9">
    <location>
        <begin position="386"/>
        <end position="447"/>
    </location>
</feature>
<feature type="domain" description="WW" evidence="8">
    <location>
        <begin position="49"/>
        <end position="75"/>
    </location>
</feature>
<evidence type="ECO:0000256" key="5">
    <source>
        <dbReference type="ARBA" id="ARBA00023242"/>
    </source>
</evidence>
<feature type="compositionally biased region" description="Low complexity" evidence="7">
    <location>
        <begin position="692"/>
        <end position="701"/>
    </location>
</feature>
<keyword evidence="2" id="KW-0507">mRNA processing</keyword>
<feature type="coiled-coil region" evidence="6">
    <location>
        <begin position="286"/>
        <end position="313"/>
    </location>
</feature>